<organism evidence="1 2">
    <name type="scientific">Actinopolyspora mortivallis</name>
    <dbReference type="NCBI Taxonomy" id="33906"/>
    <lineage>
        <taxon>Bacteria</taxon>
        <taxon>Bacillati</taxon>
        <taxon>Actinomycetota</taxon>
        <taxon>Actinomycetes</taxon>
        <taxon>Actinopolysporales</taxon>
        <taxon>Actinopolysporaceae</taxon>
        <taxon>Actinopolyspora</taxon>
    </lineage>
</organism>
<dbReference type="InterPro" id="IPR009057">
    <property type="entry name" value="Homeodomain-like_sf"/>
</dbReference>
<gene>
    <name evidence="1" type="ORF">CEP50_07535</name>
</gene>
<name>A0A2T0GY51_ACTMO</name>
<dbReference type="InParanoid" id="A0A2T0GY51"/>
<dbReference type="Proteomes" id="UP000239352">
    <property type="component" value="Unassembled WGS sequence"/>
</dbReference>
<evidence type="ECO:0000313" key="2">
    <source>
        <dbReference type="Proteomes" id="UP000239352"/>
    </source>
</evidence>
<dbReference type="RefSeq" id="WP_106113215.1">
    <property type="nucleotide sequence ID" value="NZ_PVSR01000007.1"/>
</dbReference>
<sequence length="311" mass="34404">MNTTSFGSRKPLSVSQRERNELVRWIGLPSTPQAVVLRCRIVLACARGSSDAAVARELGVSAQSVGKWRRRFLEGGVAALRDRPRSGAPRSLSSGQVRSVLEAALTEPPPNGLRWSKRSLAARTGVSPSSVVRILRRAGVTPPRTEEEHRRTPTGWSALYVAPPESVMAVAVDERSDPENGAGRVFVPVEDCGERGLRSELATRLSRRDVPERGGELAAFLRDLARQVSGPYDVHLVCHGHGTHKIEAIRRWQEQHPGRHLHFTPTKELWIRLVERYFLPPHGGEQGSPLGMLAEAVRSCSRGPLTWFRPR</sequence>
<proteinExistence type="predicted"/>
<accession>A0A2T0GY51</accession>
<comment type="caution">
    <text evidence="1">The sequence shown here is derived from an EMBL/GenBank/DDBJ whole genome shotgun (WGS) entry which is preliminary data.</text>
</comment>
<keyword evidence="2" id="KW-1185">Reference proteome</keyword>
<dbReference type="AlphaFoldDB" id="A0A2T0GY51"/>
<protein>
    <submittedName>
        <fullName evidence="1">IS630 family transposase</fullName>
    </submittedName>
</protein>
<evidence type="ECO:0000313" key="1">
    <source>
        <dbReference type="EMBL" id="PRW64036.1"/>
    </source>
</evidence>
<dbReference type="STRING" id="1050202.GCA_000384035_01545"/>
<dbReference type="SUPFAM" id="SSF46689">
    <property type="entry name" value="Homeodomain-like"/>
    <property type="match status" value="1"/>
</dbReference>
<dbReference type="EMBL" id="PVSR01000007">
    <property type="protein sequence ID" value="PRW64036.1"/>
    <property type="molecule type" value="Genomic_DNA"/>
</dbReference>
<reference evidence="1 2" key="1">
    <citation type="submission" date="2018-03" db="EMBL/GenBank/DDBJ databases">
        <title>Actinopolyspora mortivallis from Sahara, screening for active biomolecules.</title>
        <authorList>
            <person name="Selama O."/>
            <person name="Wellington E.M.H."/>
            <person name="Hacene H."/>
        </authorList>
    </citation>
    <scope>NUCLEOTIDE SEQUENCE [LARGE SCALE GENOMIC DNA]</scope>
    <source>
        <strain evidence="1 2">M5A</strain>
    </source>
</reference>
<dbReference type="Pfam" id="PF13565">
    <property type="entry name" value="HTH_32"/>
    <property type="match status" value="1"/>
</dbReference>